<dbReference type="EMBL" id="JAAMOX010000001">
    <property type="protein sequence ID" value="NIH52369.1"/>
    <property type="molecule type" value="Genomic_DNA"/>
</dbReference>
<gene>
    <name evidence="7" type="ORF">FHX76_000237</name>
</gene>
<dbReference type="Gene3D" id="1.20.1250.20">
    <property type="entry name" value="MFS general substrate transporter like domains"/>
    <property type="match status" value="2"/>
</dbReference>
<dbReference type="RefSeq" id="WP_208402399.1">
    <property type="nucleotide sequence ID" value="NZ_JAAMOX010000001.1"/>
</dbReference>
<dbReference type="InterPro" id="IPR039672">
    <property type="entry name" value="MFS_2"/>
</dbReference>
<evidence type="ECO:0000256" key="4">
    <source>
        <dbReference type="ARBA" id="ARBA00023136"/>
    </source>
</evidence>
<dbReference type="AlphaFoldDB" id="A0A7X5QYN7"/>
<feature type="transmembrane region" description="Helical" evidence="5">
    <location>
        <begin position="275"/>
        <end position="298"/>
    </location>
</feature>
<dbReference type="PANTHER" id="PTHR11328:SF24">
    <property type="entry name" value="MAJOR FACILITATOR SUPERFAMILY (MFS) PROFILE DOMAIN-CONTAINING PROTEIN"/>
    <property type="match status" value="1"/>
</dbReference>
<keyword evidence="8" id="KW-1185">Reference proteome</keyword>
<evidence type="ECO:0000256" key="1">
    <source>
        <dbReference type="ARBA" id="ARBA00004651"/>
    </source>
</evidence>
<feature type="domain" description="Major facilitator superfamily (MFS) profile" evidence="6">
    <location>
        <begin position="238"/>
        <end position="450"/>
    </location>
</feature>
<keyword evidence="2 5" id="KW-0812">Transmembrane</keyword>
<dbReference type="GO" id="GO:0015293">
    <property type="term" value="F:symporter activity"/>
    <property type="evidence" value="ECO:0007669"/>
    <property type="project" value="InterPro"/>
</dbReference>
<evidence type="ECO:0000259" key="6">
    <source>
        <dbReference type="PROSITE" id="PS50850"/>
    </source>
</evidence>
<feature type="transmembrane region" description="Helical" evidence="5">
    <location>
        <begin position="124"/>
        <end position="148"/>
    </location>
</feature>
<evidence type="ECO:0000313" key="7">
    <source>
        <dbReference type="EMBL" id="NIH52369.1"/>
    </source>
</evidence>
<dbReference type="PROSITE" id="PS50850">
    <property type="entry name" value="MFS"/>
    <property type="match status" value="1"/>
</dbReference>
<comment type="caution">
    <text evidence="7">The sequence shown here is derived from an EMBL/GenBank/DDBJ whole genome shotgun (WGS) entry which is preliminary data.</text>
</comment>
<organism evidence="7 8">
    <name type="scientific">Lysinibacter cavernae</name>
    <dbReference type="NCBI Taxonomy" id="1640652"/>
    <lineage>
        <taxon>Bacteria</taxon>
        <taxon>Bacillati</taxon>
        <taxon>Actinomycetota</taxon>
        <taxon>Actinomycetes</taxon>
        <taxon>Micrococcales</taxon>
        <taxon>Microbacteriaceae</taxon>
        <taxon>Lysinibacter</taxon>
    </lineage>
</organism>
<name>A0A7X5QYN7_9MICO</name>
<dbReference type="InterPro" id="IPR036259">
    <property type="entry name" value="MFS_trans_sf"/>
</dbReference>
<dbReference type="PANTHER" id="PTHR11328">
    <property type="entry name" value="MAJOR FACILITATOR SUPERFAMILY DOMAIN-CONTAINING PROTEIN"/>
    <property type="match status" value="1"/>
</dbReference>
<evidence type="ECO:0000256" key="3">
    <source>
        <dbReference type="ARBA" id="ARBA00022989"/>
    </source>
</evidence>
<feature type="transmembrane region" description="Helical" evidence="5">
    <location>
        <begin position="416"/>
        <end position="436"/>
    </location>
</feature>
<comment type="subcellular location">
    <subcellularLocation>
        <location evidence="1">Cell membrane</location>
        <topology evidence="1">Multi-pass membrane protein</topology>
    </subcellularLocation>
</comment>
<evidence type="ECO:0000256" key="2">
    <source>
        <dbReference type="ARBA" id="ARBA00022692"/>
    </source>
</evidence>
<feature type="transmembrane region" description="Helical" evidence="5">
    <location>
        <begin position="96"/>
        <end position="118"/>
    </location>
</feature>
<feature type="transmembrane region" description="Helical" evidence="5">
    <location>
        <begin position="65"/>
        <end position="84"/>
    </location>
</feature>
<evidence type="ECO:0000313" key="8">
    <source>
        <dbReference type="Proteomes" id="UP000541033"/>
    </source>
</evidence>
<feature type="transmembrane region" description="Helical" evidence="5">
    <location>
        <begin position="239"/>
        <end position="263"/>
    </location>
</feature>
<evidence type="ECO:0000256" key="5">
    <source>
        <dbReference type="SAM" id="Phobius"/>
    </source>
</evidence>
<feature type="transmembrane region" description="Helical" evidence="5">
    <location>
        <begin position="377"/>
        <end position="396"/>
    </location>
</feature>
<keyword evidence="4 5" id="KW-0472">Membrane</keyword>
<dbReference type="SUPFAM" id="SSF103473">
    <property type="entry name" value="MFS general substrate transporter"/>
    <property type="match status" value="1"/>
</dbReference>
<protein>
    <submittedName>
        <fullName evidence="7">GPH family glycoside/pentoside/hexuronide:cation symporter</fullName>
    </submittedName>
</protein>
<dbReference type="CDD" id="cd17332">
    <property type="entry name" value="MFS_MelB_like"/>
    <property type="match status" value="1"/>
</dbReference>
<accession>A0A7X5QYN7</accession>
<reference evidence="7 8" key="1">
    <citation type="submission" date="2020-02" db="EMBL/GenBank/DDBJ databases">
        <title>Sequencing the genomes of 1000 actinobacteria strains.</title>
        <authorList>
            <person name="Klenk H.-P."/>
        </authorList>
    </citation>
    <scope>NUCLEOTIDE SEQUENCE [LARGE SCALE GENOMIC DNA]</scope>
    <source>
        <strain evidence="7 8">DSM 27960</strain>
    </source>
</reference>
<feature type="transmembrane region" description="Helical" evidence="5">
    <location>
        <begin position="169"/>
        <end position="189"/>
    </location>
</feature>
<keyword evidence="3 5" id="KW-1133">Transmembrane helix</keyword>
<dbReference type="InterPro" id="IPR020846">
    <property type="entry name" value="MFS_dom"/>
</dbReference>
<feature type="transmembrane region" description="Helical" evidence="5">
    <location>
        <begin position="195"/>
        <end position="214"/>
    </location>
</feature>
<feature type="transmembrane region" description="Helical" evidence="5">
    <location>
        <begin position="305"/>
        <end position="323"/>
    </location>
</feature>
<dbReference type="Proteomes" id="UP000541033">
    <property type="component" value="Unassembled WGS sequence"/>
</dbReference>
<feature type="transmembrane region" description="Helical" evidence="5">
    <location>
        <begin position="329"/>
        <end position="356"/>
    </location>
</feature>
<dbReference type="GO" id="GO:0008643">
    <property type="term" value="P:carbohydrate transport"/>
    <property type="evidence" value="ECO:0007669"/>
    <property type="project" value="InterPro"/>
</dbReference>
<proteinExistence type="predicted"/>
<dbReference type="GO" id="GO:0005886">
    <property type="term" value="C:plasma membrane"/>
    <property type="evidence" value="ECO:0007669"/>
    <property type="project" value="UniProtKB-SubCell"/>
</dbReference>
<dbReference type="Pfam" id="PF13347">
    <property type="entry name" value="MFS_2"/>
    <property type="match status" value="1"/>
</dbReference>
<sequence>MSNIDVTNAGPSPAGEVAVAPLKRRTMAGFGAGNLSVNIMAQTFATLAVFFYVDELKADPAMIALAMGIHGVFNAVLNPIFGHLSDRTRSKWGRRLPYIMFGTVPLAAAFTMIWIPLANTPTGLFWYFLAVVLVYDVLFVLVVLNYGAVFPEMFITTAERASGSAWRQMFAIVGMILGVGLAPVLYGLLGWAGMGIALGIVAVACMAIAATSTVERRPASTVEFSFVQALGHTLKNRAFVSYVIGSFMLQLSLVLLQASVPFYTKYVLGDPDPTLISIVMATIFLVAIPMVYAWGIVIRRFGAKLAILATIVVYAVGLIPFLFANGIALVLITAAVVGIAVAGMLVLLDILLAEVIDLDAERNGVRREGMFLGVNGFIVRWSVTVQAAVIGGVLAMSGYDANLSVQPESVALGVRLMIAGIPLGILVLAFIAYLFYPIADRPQPVTEETL</sequence>
<feature type="transmembrane region" description="Helical" evidence="5">
    <location>
        <begin position="32"/>
        <end position="53"/>
    </location>
</feature>